<dbReference type="InterPro" id="IPR023343">
    <property type="entry name" value="Penicillin_amidase_dom1"/>
</dbReference>
<evidence type="ECO:0000256" key="2">
    <source>
        <dbReference type="ARBA" id="ARBA00022729"/>
    </source>
</evidence>
<dbReference type="GO" id="GO:0016811">
    <property type="term" value="F:hydrolase activity, acting on carbon-nitrogen (but not peptide) bonds, in linear amides"/>
    <property type="evidence" value="ECO:0007669"/>
    <property type="project" value="InterPro"/>
</dbReference>
<evidence type="ECO:0000313" key="5">
    <source>
        <dbReference type="EMBL" id="EAW32548.1"/>
    </source>
</evidence>
<organism evidence="5 6">
    <name type="scientific">marine gamma proteobacterium HTCC2143</name>
    <dbReference type="NCBI Taxonomy" id="247633"/>
    <lineage>
        <taxon>Bacteria</taxon>
        <taxon>Pseudomonadati</taxon>
        <taxon>Pseudomonadota</taxon>
        <taxon>Gammaproteobacteria</taxon>
        <taxon>Cellvibrionales</taxon>
        <taxon>Spongiibacteraceae</taxon>
        <taxon>BD1-7 clade</taxon>
    </lineage>
</organism>
<dbReference type="InterPro" id="IPR002692">
    <property type="entry name" value="S45"/>
</dbReference>
<dbReference type="Gene3D" id="1.10.439.10">
    <property type="entry name" value="Penicillin Amidohydrolase, domain 1"/>
    <property type="match status" value="1"/>
</dbReference>
<name>A0Y8U4_9GAMM</name>
<evidence type="ECO:0000256" key="4">
    <source>
        <dbReference type="ARBA" id="ARBA00023145"/>
    </source>
</evidence>
<protein>
    <submittedName>
        <fullName evidence="5">Aculeacin A acylase</fullName>
    </submittedName>
</protein>
<dbReference type="Gene3D" id="1.10.1400.10">
    <property type="match status" value="1"/>
</dbReference>
<evidence type="ECO:0000313" key="6">
    <source>
        <dbReference type="Proteomes" id="UP000004931"/>
    </source>
</evidence>
<dbReference type="PANTHER" id="PTHR34218:SF3">
    <property type="entry name" value="ACYL-HOMOSERINE LACTONE ACYLASE PVDQ"/>
    <property type="match status" value="1"/>
</dbReference>
<accession>A0Y8U4</accession>
<dbReference type="AlphaFoldDB" id="A0Y8U4"/>
<dbReference type="GO" id="GO:0017000">
    <property type="term" value="P:antibiotic biosynthetic process"/>
    <property type="evidence" value="ECO:0007669"/>
    <property type="project" value="InterPro"/>
</dbReference>
<evidence type="ECO:0000256" key="3">
    <source>
        <dbReference type="ARBA" id="ARBA00022801"/>
    </source>
</evidence>
<sequence length="771" mass="85252">MNISSKKKLGGPMKYLYLAIAIIVLTACTKESTEKSTSAIIEKDSPTYRADIRWTSYGIPHVKANDWGSLGYGFSYATAEDAICVIAKDVMMVNGEKSLYLGAEDGHQDSDIFYKTILTDSLLDNFRALQSKKSLLFSQGYVKGYNRYLKDNGGKLPASCTGKNWLREISVDDVDRLNIGTGIRYGVGRYMKNMADAKPPGQQLTIRSADFSGFDGIGSNAVALGSEVTQSARGLLFGNPHYPWSGSSRFHMIHTTIPGELDVMGAGLMTMSRIAIGFNKDVAWTHTVSTALRATLYELTLNPDNPMQYLYGDAYRDIESVAVTVDVLDENGSVIQEIHPVYRTHYGPIVMSKELPWDESHAYAVRDANVYNTQSAVTYDALHKAKSVDDIETALSHQGISFTNTVAADRHGTAFYADISVTANINKAILDNCKVNVEGVPRKMVVLNGSNIDCEWRSDKRSKIQNTLPAEDMPRLKRQDYVTNSNDSYWLSNPHEPLEGYSPIIGEERTARTLRTRAGITLVESLIANGKVAPADIQAMLYAQRNFGAELLLDDVLKICDSTENAMAANIARSCAALQTWDRRQTNESRGAQVWTEFWRNVRKTPDLYQQAFNPDDPVNTPRGIALSKPAVKTAVHEALVKAQNTLDDAGIALDSPWGEVQFSEHNGQRIPIPGGQGWAGMFSMIVADLEKGKGYTPIKHGNSYIQVIAWDEAGKLDARGILTYSQSQEPGSDHFSDQTHLYSQGEWLDLPFTEEEIQADPNLKTLSLQE</sequence>
<dbReference type="Gene3D" id="3.60.20.10">
    <property type="entry name" value="Glutamine Phosphoribosylpyrophosphate, subunit 1, domain 1"/>
    <property type="match status" value="1"/>
</dbReference>
<dbReference type="SUPFAM" id="SSF56235">
    <property type="entry name" value="N-terminal nucleophile aminohydrolases (Ntn hydrolases)"/>
    <property type="match status" value="1"/>
</dbReference>
<keyword evidence="4" id="KW-0865">Zymogen</keyword>
<keyword evidence="6" id="KW-1185">Reference proteome</keyword>
<dbReference type="eggNOG" id="COG2366">
    <property type="taxonomic scope" value="Bacteria"/>
</dbReference>
<comment type="caution">
    <text evidence="5">The sequence shown here is derived from an EMBL/GenBank/DDBJ whole genome shotgun (WGS) entry which is preliminary data.</text>
</comment>
<gene>
    <name evidence="5" type="ORF">GP2143_14871</name>
</gene>
<dbReference type="Gene3D" id="2.30.120.10">
    <property type="match status" value="1"/>
</dbReference>
<keyword evidence="3" id="KW-0378">Hydrolase</keyword>
<dbReference type="InterPro" id="IPR043147">
    <property type="entry name" value="Penicillin_amidase_A-knob"/>
</dbReference>
<keyword evidence="2" id="KW-0732">Signal</keyword>
<dbReference type="MEROPS" id="S45.004"/>
<dbReference type="EMBL" id="AAVT01000001">
    <property type="protein sequence ID" value="EAW32548.1"/>
    <property type="molecule type" value="Genomic_DNA"/>
</dbReference>
<proteinExistence type="inferred from homology"/>
<dbReference type="Pfam" id="PF01804">
    <property type="entry name" value="Penicil_amidase"/>
    <property type="match status" value="1"/>
</dbReference>
<evidence type="ECO:0000256" key="1">
    <source>
        <dbReference type="ARBA" id="ARBA00006586"/>
    </source>
</evidence>
<dbReference type="PROSITE" id="PS51257">
    <property type="entry name" value="PROKAR_LIPOPROTEIN"/>
    <property type="match status" value="1"/>
</dbReference>
<dbReference type="STRING" id="247633.GP2143_14871"/>
<dbReference type="Proteomes" id="UP000004931">
    <property type="component" value="Unassembled WGS sequence"/>
</dbReference>
<dbReference type="PANTHER" id="PTHR34218">
    <property type="entry name" value="PEPTIDASE S45 PENICILLIN AMIDASE"/>
    <property type="match status" value="1"/>
</dbReference>
<reference evidence="5 6" key="1">
    <citation type="journal article" date="2010" name="J. Bacteriol.">
        <title>Genome sequence of the oligotrophic marine Gammaproteobacterium HTCC2143, isolated from the Oregon Coast.</title>
        <authorList>
            <person name="Oh H.M."/>
            <person name="Kang I."/>
            <person name="Ferriera S."/>
            <person name="Giovannoni S.J."/>
            <person name="Cho J.C."/>
        </authorList>
    </citation>
    <scope>NUCLEOTIDE SEQUENCE [LARGE SCALE GENOMIC DNA]</scope>
    <source>
        <strain evidence="5 6">HTCC2143</strain>
    </source>
</reference>
<dbReference type="InterPro" id="IPR043146">
    <property type="entry name" value="Penicillin_amidase_N_B-knob"/>
</dbReference>
<comment type="similarity">
    <text evidence="1">Belongs to the peptidase S45 family.</text>
</comment>
<dbReference type="InterPro" id="IPR029055">
    <property type="entry name" value="Ntn_hydrolases_N"/>
</dbReference>